<keyword evidence="9 10" id="KW-0342">GTP-binding</keyword>
<feature type="binding site" evidence="10">
    <location>
        <begin position="149"/>
        <end position="152"/>
    </location>
    <ligand>
        <name>GTP</name>
        <dbReference type="ChEBI" id="CHEBI:37565"/>
    </ligand>
</feature>
<dbReference type="CDD" id="cd01854">
    <property type="entry name" value="YjeQ_EngC"/>
    <property type="match status" value="1"/>
</dbReference>
<dbReference type="HAMAP" id="MF_01820">
    <property type="entry name" value="GTPase_RsgA"/>
    <property type="match status" value="1"/>
</dbReference>
<evidence type="ECO:0000256" key="5">
    <source>
        <dbReference type="ARBA" id="ARBA00022741"/>
    </source>
</evidence>
<keyword evidence="2 10" id="KW-0690">Ribosome biogenesis</keyword>
<comment type="function">
    <text evidence="10">One of several proteins that assist in the late maturation steps of the functional core of the 30S ribosomal subunit. Helps release RbfA from mature subunits. May play a role in the assembly of ribosomal proteins into the subunit. Circularly permuted GTPase that catalyzes slow GTP hydrolysis, GTPase activity is stimulated by the 30S ribosomal subunit.</text>
</comment>
<gene>
    <name evidence="10" type="primary">rsgA</name>
    <name evidence="13" type="ORF">HNQ96_000255</name>
</gene>
<accession>A0A8E2BA68</accession>
<dbReference type="Pfam" id="PF03193">
    <property type="entry name" value="RsgA_GTPase"/>
    <property type="match status" value="1"/>
</dbReference>
<dbReference type="NCBIfam" id="TIGR00157">
    <property type="entry name" value="ribosome small subunit-dependent GTPase A"/>
    <property type="match status" value="1"/>
</dbReference>
<dbReference type="GO" id="GO:0005525">
    <property type="term" value="F:GTP binding"/>
    <property type="evidence" value="ECO:0007669"/>
    <property type="project" value="UniProtKB-UniRule"/>
</dbReference>
<keyword evidence="1 10" id="KW-0963">Cytoplasm</keyword>
<evidence type="ECO:0000256" key="1">
    <source>
        <dbReference type="ARBA" id="ARBA00022490"/>
    </source>
</evidence>
<dbReference type="PROSITE" id="PS51721">
    <property type="entry name" value="G_CP"/>
    <property type="match status" value="1"/>
</dbReference>
<dbReference type="PROSITE" id="PS50936">
    <property type="entry name" value="ENGC_GTPASE"/>
    <property type="match status" value="1"/>
</dbReference>
<feature type="binding site" evidence="10">
    <location>
        <position position="285"/>
    </location>
    <ligand>
        <name>Zn(2+)</name>
        <dbReference type="ChEBI" id="CHEBI:29105"/>
    </ligand>
</feature>
<dbReference type="GO" id="GO:0019843">
    <property type="term" value="F:rRNA binding"/>
    <property type="evidence" value="ECO:0007669"/>
    <property type="project" value="UniProtKB-KW"/>
</dbReference>
<keyword evidence="7 10" id="KW-0862">Zinc</keyword>
<feature type="domain" description="CP-type G" evidence="12">
    <location>
        <begin position="93"/>
        <end position="262"/>
    </location>
</feature>
<evidence type="ECO:0000259" key="12">
    <source>
        <dbReference type="PROSITE" id="PS51721"/>
    </source>
</evidence>
<dbReference type="InterPro" id="IPR004881">
    <property type="entry name" value="Ribosome_biogen_GTPase_RsgA"/>
</dbReference>
<evidence type="ECO:0000256" key="2">
    <source>
        <dbReference type="ARBA" id="ARBA00022517"/>
    </source>
</evidence>
<evidence type="ECO:0000256" key="4">
    <source>
        <dbReference type="ARBA" id="ARBA00022730"/>
    </source>
</evidence>
<comment type="similarity">
    <text evidence="10">Belongs to the TRAFAC class YlqF/YawG GTPase family. RsgA subfamily.</text>
</comment>
<evidence type="ECO:0000256" key="9">
    <source>
        <dbReference type="ARBA" id="ARBA00023134"/>
    </source>
</evidence>
<dbReference type="PANTHER" id="PTHR32120">
    <property type="entry name" value="SMALL RIBOSOMAL SUBUNIT BIOGENESIS GTPASE RSGA"/>
    <property type="match status" value="1"/>
</dbReference>
<dbReference type="Gene3D" id="3.40.50.300">
    <property type="entry name" value="P-loop containing nucleotide triphosphate hydrolases"/>
    <property type="match status" value="1"/>
</dbReference>
<evidence type="ECO:0000259" key="11">
    <source>
        <dbReference type="PROSITE" id="PS50936"/>
    </source>
</evidence>
<feature type="binding site" evidence="10">
    <location>
        <position position="292"/>
    </location>
    <ligand>
        <name>Zn(2+)</name>
        <dbReference type="ChEBI" id="CHEBI:29105"/>
    </ligand>
</feature>
<evidence type="ECO:0000256" key="8">
    <source>
        <dbReference type="ARBA" id="ARBA00022884"/>
    </source>
</evidence>
<dbReference type="GO" id="GO:0042274">
    <property type="term" value="P:ribosomal small subunit biogenesis"/>
    <property type="evidence" value="ECO:0007669"/>
    <property type="project" value="UniProtKB-UniRule"/>
</dbReference>
<comment type="cofactor">
    <cofactor evidence="10">
        <name>Zn(2+)</name>
        <dbReference type="ChEBI" id="CHEBI:29105"/>
    </cofactor>
    <text evidence="10">Binds 1 zinc ion per subunit.</text>
</comment>
<evidence type="ECO:0000256" key="3">
    <source>
        <dbReference type="ARBA" id="ARBA00022723"/>
    </source>
</evidence>
<feature type="binding site" evidence="10">
    <location>
        <position position="298"/>
    </location>
    <ligand>
        <name>Zn(2+)</name>
        <dbReference type="ChEBI" id="CHEBI:29105"/>
    </ligand>
</feature>
<comment type="caution">
    <text evidence="13">The sequence shown here is derived from an EMBL/GenBank/DDBJ whole genome shotgun (WGS) entry which is preliminary data.</text>
</comment>
<reference evidence="13 14" key="1">
    <citation type="submission" date="2020-08" db="EMBL/GenBank/DDBJ databases">
        <title>Genomic Encyclopedia of Type Strains, Phase IV (KMG-IV): sequencing the most valuable type-strain genomes for metagenomic binning, comparative biology and taxonomic classification.</title>
        <authorList>
            <person name="Goeker M."/>
        </authorList>
    </citation>
    <scope>NUCLEOTIDE SEQUENCE [LARGE SCALE GENOMIC DNA]</scope>
    <source>
        <strain evidence="13 14">DSM 17454</strain>
    </source>
</reference>
<comment type="subcellular location">
    <subcellularLocation>
        <location evidence="10">Cytoplasm</location>
    </subcellularLocation>
</comment>
<dbReference type="GO" id="GO:0046872">
    <property type="term" value="F:metal ion binding"/>
    <property type="evidence" value="ECO:0007669"/>
    <property type="project" value="UniProtKB-KW"/>
</dbReference>
<dbReference type="PANTHER" id="PTHR32120:SF10">
    <property type="entry name" value="SMALL RIBOSOMAL SUBUNIT BIOGENESIS GTPASE RSGA"/>
    <property type="match status" value="1"/>
</dbReference>
<evidence type="ECO:0000313" key="13">
    <source>
        <dbReference type="EMBL" id="MBB6464408.1"/>
    </source>
</evidence>
<evidence type="ECO:0000256" key="6">
    <source>
        <dbReference type="ARBA" id="ARBA00022801"/>
    </source>
</evidence>
<dbReference type="EMBL" id="JACHGI010000001">
    <property type="protein sequence ID" value="MBB6464408.1"/>
    <property type="molecule type" value="Genomic_DNA"/>
</dbReference>
<evidence type="ECO:0000313" key="14">
    <source>
        <dbReference type="Proteomes" id="UP000532373"/>
    </source>
</evidence>
<comment type="subunit">
    <text evidence="10">Monomer. Associates with 30S ribosomal subunit, binds 16S rRNA.</text>
</comment>
<evidence type="ECO:0000256" key="7">
    <source>
        <dbReference type="ARBA" id="ARBA00022833"/>
    </source>
</evidence>
<keyword evidence="4 10" id="KW-0699">rRNA-binding</keyword>
<dbReference type="InterPro" id="IPR027417">
    <property type="entry name" value="P-loop_NTPase"/>
</dbReference>
<dbReference type="InterPro" id="IPR030378">
    <property type="entry name" value="G_CP_dom"/>
</dbReference>
<feature type="binding site" evidence="10">
    <location>
        <begin position="201"/>
        <end position="209"/>
    </location>
    <ligand>
        <name>GTP</name>
        <dbReference type="ChEBI" id="CHEBI:37565"/>
    </ligand>
</feature>
<dbReference type="GO" id="GO:0003924">
    <property type="term" value="F:GTPase activity"/>
    <property type="evidence" value="ECO:0007669"/>
    <property type="project" value="UniProtKB-UniRule"/>
</dbReference>
<keyword evidence="3 10" id="KW-0479">Metal-binding</keyword>
<proteinExistence type="inferred from homology"/>
<dbReference type="Gene3D" id="1.10.40.50">
    <property type="entry name" value="Probable gtpase engc, domain 3"/>
    <property type="match status" value="1"/>
</dbReference>
<dbReference type="EC" id="3.6.1.-" evidence="10"/>
<dbReference type="AlphaFoldDB" id="A0A8E2BA68"/>
<evidence type="ECO:0000256" key="10">
    <source>
        <dbReference type="HAMAP-Rule" id="MF_01820"/>
    </source>
</evidence>
<keyword evidence="8 10" id="KW-0694">RNA-binding</keyword>
<keyword evidence="6 10" id="KW-0378">Hydrolase</keyword>
<protein>
    <recommendedName>
        <fullName evidence="10">Small ribosomal subunit biogenesis GTPase RsgA</fullName>
        <ecNumber evidence="10">3.6.1.-</ecNumber>
    </recommendedName>
</protein>
<dbReference type="GO" id="GO:0005737">
    <property type="term" value="C:cytoplasm"/>
    <property type="evidence" value="ECO:0007669"/>
    <property type="project" value="UniProtKB-SubCell"/>
</dbReference>
<name>A0A8E2BA68_9HYPH</name>
<dbReference type="InterPro" id="IPR010914">
    <property type="entry name" value="RsgA_GTPase_dom"/>
</dbReference>
<feature type="domain" description="EngC GTPase" evidence="11">
    <location>
        <begin position="110"/>
        <end position="260"/>
    </location>
</feature>
<feature type="binding site" evidence="10">
    <location>
        <position position="290"/>
    </location>
    <ligand>
        <name>Zn(2+)</name>
        <dbReference type="ChEBI" id="CHEBI:29105"/>
    </ligand>
</feature>
<dbReference type="Proteomes" id="UP000532373">
    <property type="component" value="Unassembled WGS sequence"/>
</dbReference>
<sequence>MDKEMALTQPIHQAVLIGLGWSSFFGDQVGEDEAGLVPVRISHIHRARMSGQSFNGAVDLILPANSASGDYAVGDFVLAEPGDFLVRRRLARHSLLTRRMADGSTQLSGANIDTLFIVTSCNGDFNVPRLERYLAMAGQAEIAPVLVLTKADTADDAALFLAQAAELARDLPVVVVDPRRPDAMTKLQSWFGLGKTVALTGSSGVGKSTLVNTLAASGGATVQLTGAIRDHDSTGRHTTTARSLHPVEGGGWVLDSPGIRTLHLGEMAEGLDVVFAEIIELATQCKFNDCTHSHEPSCAVLAALARGSIDAKRFSRWRKLHDENTAASAPKRGRR</sequence>
<organism evidence="13 14">
    <name type="scientific">Aminobacter carboxidus</name>
    <dbReference type="NCBI Taxonomy" id="376165"/>
    <lineage>
        <taxon>Bacteria</taxon>
        <taxon>Pseudomonadati</taxon>
        <taxon>Pseudomonadota</taxon>
        <taxon>Alphaproteobacteria</taxon>
        <taxon>Hyphomicrobiales</taxon>
        <taxon>Phyllobacteriaceae</taxon>
        <taxon>Aminobacter</taxon>
    </lineage>
</organism>
<dbReference type="SUPFAM" id="SSF52540">
    <property type="entry name" value="P-loop containing nucleoside triphosphate hydrolases"/>
    <property type="match status" value="1"/>
</dbReference>
<keyword evidence="5 10" id="KW-0547">Nucleotide-binding</keyword>